<feature type="transmembrane region" description="Helical" evidence="7">
    <location>
        <begin position="24"/>
        <end position="41"/>
    </location>
</feature>
<dbReference type="InterPro" id="IPR000515">
    <property type="entry name" value="MetI-like"/>
</dbReference>
<comment type="caution">
    <text evidence="9">The sequence shown here is derived from an EMBL/GenBank/DDBJ whole genome shotgun (WGS) entry which is preliminary data.</text>
</comment>
<dbReference type="PANTHER" id="PTHR43386">
    <property type="entry name" value="OLIGOPEPTIDE TRANSPORT SYSTEM PERMEASE PROTEIN APPC"/>
    <property type="match status" value="1"/>
</dbReference>
<dbReference type="SUPFAM" id="SSF161098">
    <property type="entry name" value="MetI-like"/>
    <property type="match status" value="1"/>
</dbReference>
<keyword evidence="10" id="KW-1185">Reference proteome</keyword>
<evidence type="ECO:0000313" key="10">
    <source>
        <dbReference type="Proteomes" id="UP001501645"/>
    </source>
</evidence>
<dbReference type="InterPro" id="IPR050366">
    <property type="entry name" value="BP-dependent_transpt_permease"/>
</dbReference>
<keyword evidence="2 7" id="KW-0813">Transport</keyword>
<sequence length="285" mass="29352">MLAAPEIVASPVTRGLRGTASRPGVILAVLVIVVVVGWVLLPQVFAPGDPLRAAPESRLLAPSPDHWFGTDELGRDLYLRVVHGASLSVRSTLLAVMIGLVAGSLIGVIAGYLGGIIDGALMRAVDVVLAIPGLMLSLAVIAALGPGTLQISIAVGVGAIPAFARVVRAETLRVRSSDFIEAAHVVGVRGSRMLVHHVVPNITGHVVVLATATLATAVLAVSALSFLGFGAAPPAPEWGNLISDGRDYLAVAWWLTLLPAAVVVATVSSIMHISRTLETRTGGAR</sequence>
<keyword evidence="3" id="KW-1003">Cell membrane</keyword>
<evidence type="ECO:0000256" key="6">
    <source>
        <dbReference type="ARBA" id="ARBA00023136"/>
    </source>
</evidence>
<evidence type="ECO:0000256" key="3">
    <source>
        <dbReference type="ARBA" id="ARBA00022475"/>
    </source>
</evidence>
<dbReference type="CDD" id="cd06261">
    <property type="entry name" value="TM_PBP2"/>
    <property type="match status" value="1"/>
</dbReference>
<feature type="transmembrane region" description="Helical" evidence="7">
    <location>
        <begin position="149"/>
        <end position="167"/>
    </location>
</feature>
<accession>A0ABP8ZUR4</accession>
<dbReference type="PROSITE" id="PS50928">
    <property type="entry name" value="ABC_TM1"/>
    <property type="match status" value="1"/>
</dbReference>
<comment type="similarity">
    <text evidence="7">Belongs to the binding-protein-dependent transport system permease family.</text>
</comment>
<evidence type="ECO:0000256" key="4">
    <source>
        <dbReference type="ARBA" id="ARBA00022692"/>
    </source>
</evidence>
<keyword evidence="6 7" id="KW-0472">Membrane</keyword>
<comment type="subcellular location">
    <subcellularLocation>
        <location evidence="1 7">Cell membrane</location>
        <topology evidence="1 7">Multi-pass membrane protein</topology>
    </subcellularLocation>
</comment>
<evidence type="ECO:0000256" key="7">
    <source>
        <dbReference type="RuleBase" id="RU363032"/>
    </source>
</evidence>
<dbReference type="Gene3D" id="1.10.3720.10">
    <property type="entry name" value="MetI-like"/>
    <property type="match status" value="1"/>
</dbReference>
<feature type="transmembrane region" description="Helical" evidence="7">
    <location>
        <begin position="251"/>
        <end position="271"/>
    </location>
</feature>
<dbReference type="Proteomes" id="UP001501645">
    <property type="component" value="Unassembled WGS sequence"/>
</dbReference>
<keyword evidence="5 7" id="KW-1133">Transmembrane helix</keyword>
<evidence type="ECO:0000256" key="5">
    <source>
        <dbReference type="ARBA" id="ARBA00022989"/>
    </source>
</evidence>
<dbReference type="Pfam" id="PF00528">
    <property type="entry name" value="BPD_transp_1"/>
    <property type="match status" value="1"/>
</dbReference>
<evidence type="ECO:0000256" key="1">
    <source>
        <dbReference type="ARBA" id="ARBA00004651"/>
    </source>
</evidence>
<name>A0ABP8ZUR4_9MICO</name>
<proteinExistence type="inferred from homology"/>
<evidence type="ECO:0000259" key="8">
    <source>
        <dbReference type="PROSITE" id="PS50928"/>
    </source>
</evidence>
<evidence type="ECO:0000313" key="9">
    <source>
        <dbReference type="EMBL" id="GAA4766792.1"/>
    </source>
</evidence>
<protein>
    <submittedName>
        <fullName evidence="9">ABC transporter permease</fullName>
    </submittedName>
</protein>
<dbReference type="PANTHER" id="PTHR43386:SF1">
    <property type="entry name" value="D,D-DIPEPTIDE TRANSPORT SYSTEM PERMEASE PROTEIN DDPC-RELATED"/>
    <property type="match status" value="1"/>
</dbReference>
<keyword evidence="4 7" id="KW-0812">Transmembrane</keyword>
<dbReference type="RefSeq" id="WP_345436113.1">
    <property type="nucleotide sequence ID" value="NZ_BAABKO010000001.1"/>
</dbReference>
<feature type="transmembrane region" description="Helical" evidence="7">
    <location>
        <begin position="206"/>
        <end position="231"/>
    </location>
</feature>
<dbReference type="EMBL" id="BAABKO010000001">
    <property type="protein sequence ID" value="GAA4766792.1"/>
    <property type="molecule type" value="Genomic_DNA"/>
</dbReference>
<feature type="domain" description="ABC transmembrane type-1" evidence="8">
    <location>
        <begin position="89"/>
        <end position="274"/>
    </location>
</feature>
<reference evidence="10" key="1">
    <citation type="journal article" date="2019" name="Int. J. Syst. Evol. Microbiol.">
        <title>The Global Catalogue of Microorganisms (GCM) 10K type strain sequencing project: providing services to taxonomists for standard genome sequencing and annotation.</title>
        <authorList>
            <consortium name="The Broad Institute Genomics Platform"/>
            <consortium name="The Broad Institute Genome Sequencing Center for Infectious Disease"/>
            <person name="Wu L."/>
            <person name="Ma J."/>
        </authorList>
    </citation>
    <scope>NUCLEOTIDE SEQUENCE [LARGE SCALE GENOMIC DNA]</scope>
    <source>
        <strain evidence="10">JCM 18537</strain>
    </source>
</reference>
<dbReference type="InterPro" id="IPR035906">
    <property type="entry name" value="MetI-like_sf"/>
</dbReference>
<organism evidence="9 10">
    <name type="scientific">Microbacterium gilvum</name>
    <dbReference type="NCBI Taxonomy" id="1336204"/>
    <lineage>
        <taxon>Bacteria</taxon>
        <taxon>Bacillati</taxon>
        <taxon>Actinomycetota</taxon>
        <taxon>Actinomycetes</taxon>
        <taxon>Micrococcales</taxon>
        <taxon>Microbacteriaceae</taxon>
        <taxon>Microbacterium</taxon>
    </lineage>
</organism>
<feature type="transmembrane region" description="Helical" evidence="7">
    <location>
        <begin position="93"/>
        <end position="113"/>
    </location>
</feature>
<evidence type="ECO:0000256" key="2">
    <source>
        <dbReference type="ARBA" id="ARBA00022448"/>
    </source>
</evidence>
<feature type="transmembrane region" description="Helical" evidence="7">
    <location>
        <begin position="125"/>
        <end position="143"/>
    </location>
</feature>
<gene>
    <name evidence="9" type="ORF">GCM10023351_07650</name>
</gene>